<sequence>MTPYTRFDDSPTPMAASPKDLLLRLPLLRDRTTRQRVKWHVKALLRALPGAAPQNPPVVRYQVPGCETFFGYYDMGPLSADQTRLLAHAVPGGPGPAARKGPAGIGTIDTATGAFREVAVTSSWCWQMGARLRWHPAQPDRHILCNGEAKGRHVTRVYDVETGKEVDRYPMALFDVARTGEYGVALDFARLGRLRPGYGYDDLPDRTRGDTASGKDGLWRVDLAGGEPRLLVSFADMAALAPEASMAGAQHYANLVMIAPDGARIAFLHLWVTPDGRSHVRLLDTDASIGGLRLLADDAKPSHGWWLDGEHFLITMVFPDGRAEYRVLRNGLPEGPMHPSMPARDGHPSLSPDGRRLLTDSYPDRLGAQNLEVLDLDTGSFTRLGAFPPGRRYVGDELRCDLHPRWSPRGDLIHFDSTHGGSRAIYALALDKARGAGRESRRPTVLARARR</sequence>
<dbReference type="RefSeq" id="WP_143050500.1">
    <property type="nucleotide sequence ID" value="NZ_FOAA01000023.1"/>
</dbReference>
<evidence type="ECO:0000313" key="1">
    <source>
        <dbReference type="EMBL" id="SEL59699.1"/>
    </source>
</evidence>
<dbReference type="SUPFAM" id="SSF69304">
    <property type="entry name" value="Tricorn protease N-terminal domain"/>
    <property type="match status" value="1"/>
</dbReference>
<name>A0A1H7RHX8_9GAMM</name>
<dbReference type="InterPro" id="IPR011659">
    <property type="entry name" value="WD40"/>
</dbReference>
<reference evidence="2" key="1">
    <citation type="submission" date="2016-10" db="EMBL/GenBank/DDBJ databases">
        <authorList>
            <person name="Varghese N."/>
            <person name="Submissions S."/>
        </authorList>
    </citation>
    <scope>NUCLEOTIDE SEQUENCE [LARGE SCALE GENOMIC DNA]</scope>
    <source>
        <strain evidence="2">DSM 241</strain>
    </source>
</reference>
<dbReference type="Pfam" id="PF07676">
    <property type="entry name" value="PD40"/>
    <property type="match status" value="1"/>
</dbReference>
<dbReference type="OrthoDB" id="5174394at2"/>
<dbReference type="AlphaFoldDB" id="A0A1H7RHX8"/>
<dbReference type="Gene3D" id="2.120.10.30">
    <property type="entry name" value="TolB, C-terminal domain"/>
    <property type="match status" value="1"/>
</dbReference>
<gene>
    <name evidence="1" type="ORF">SAMN05444515_12317</name>
</gene>
<evidence type="ECO:0000313" key="2">
    <source>
        <dbReference type="Proteomes" id="UP000199256"/>
    </source>
</evidence>
<protein>
    <submittedName>
        <fullName evidence="1">WD40-like Beta Propeller Repeat</fullName>
    </submittedName>
</protein>
<accession>A0A1H7RHX8</accession>
<dbReference type="InterPro" id="IPR011042">
    <property type="entry name" value="6-blade_b-propeller_TolB-like"/>
</dbReference>
<dbReference type="EMBL" id="FOAA01000023">
    <property type="protein sequence ID" value="SEL59699.1"/>
    <property type="molecule type" value="Genomic_DNA"/>
</dbReference>
<proteinExistence type="predicted"/>
<dbReference type="STRING" id="1396821.SAMN05444515_12317"/>
<keyword evidence="2" id="KW-1185">Reference proteome</keyword>
<organism evidence="1 2">
    <name type="scientific">Ectothiorhodospira marina</name>
    <dbReference type="NCBI Taxonomy" id="1396821"/>
    <lineage>
        <taxon>Bacteria</taxon>
        <taxon>Pseudomonadati</taxon>
        <taxon>Pseudomonadota</taxon>
        <taxon>Gammaproteobacteria</taxon>
        <taxon>Chromatiales</taxon>
        <taxon>Ectothiorhodospiraceae</taxon>
        <taxon>Ectothiorhodospira</taxon>
    </lineage>
</organism>
<dbReference type="Proteomes" id="UP000199256">
    <property type="component" value="Unassembled WGS sequence"/>
</dbReference>